<feature type="signal peptide" evidence="1">
    <location>
        <begin position="1"/>
        <end position="22"/>
    </location>
</feature>
<name>F9XI67_ZYMTI</name>
<dbReference type="InParanoid" id="F9XI67"/>
<keyword evidence="1" id="KW-0732">Signal</keyword>
<accession>F9XI67</accession>
<proteinExistence type="predicted"/>
<dbReference type="AlphaFoldDB" id="F9XI67"/>
<feature type="chain" id="PRO_5003390638" description="AvrStb6" evidence="1">
    <location>
        <begin position="23"/>
        <end position="55"/>
    </location>
</feature>
<gene>
    <name evidence="2" type="ORF">MYCGRDRAFT_87205</name>
</gene>
<protein>
    <recommendedName>
        <fullName evidence="4">AvrStb6</fullName>
    </recommendedName>
</protein>
<dbReference type="GeneID" id="13394846"/>
<dbReference type="Proteomes" id="UP000008062">
    <property type="component" value="Chromosome 8"/>
</dbReference>
<evidence type="ECO:0000313" key="2">
    <source>
        <dbReference type="EMBL" id="EGP85049.1"/>
    </source>
</evidence>
<organism evidence="2 3">
    <name type="scientific">Zymoseptoria tritici (strain CBS 115943 / IPO323)</name>
    <name type="common">Speckled leaf blotch fungus</name>
    <name type="synonym">Septoria tritici</name>
    <dbReference type="NCBI Taxonomy" id="336722"/>
    <lineage>
        <taxon>Eukaryota</taxon>
        <taxon>Fungi</taxon>
        <taxon>Dikarya</taxon>
        <taxon>Ascomycota</taxon>
        <taxon>Pezizomycotina</taxon>
        <taxon>Dothideomycetes</taxon>
        <taxon>Dothideomycetidae</taxon>
        <taxon>Mycosphaerellales</taxon>
        <taxon>Mycosphaerellaceae</taxon>
        <taxon>Zymoseptoria</taxon>
    </lineage>
</organism>
<dbReference type="RefSeq" id="XP_003850073.1">
    <property type="nucleotide sequence ID" value="XM_003850025.1"/>
</dbReference>
<dbReference type="EMBL" id="CM001203">
    <property type="protein sequence ID" value="EGP85049.1"/>
    <property type="molecule type" value="Genomic_DNA"/>
</dbReference>
<keyword evidence="3" id="KW-1185">Reference proteome</keyword>
<evidence type="ECO:0000256" key="1">
    <source>
        <dbReference type="SAM" id="SignalP"/>
    </source>
</evidence>
<evidence type="ECO:0008006" key="4">
    <source>
        <dbReference type="Google" id="ProtNLM"/>
    </source>
</evidence>
<evidence type="ECO:0000313" key="3">
    <source>
        <dbReference type="Proteomes" id="UP000008062"/>
    </source>
</evidence>
<dbReference type="HOGENOM" id="CLU_3034149_0_0_1"/>
<dbReference type="KEGG" id="ztr:MYCGRDRAFT_87205"/>
<dbReference type="VEuPathDB" id="FungiDB:ZTRI_8.451"/>
<reference evidence="2 3" key="1">
    <citation type="journal article" date="2011" name="PLoS Genet.">
        <title>Finished genome of the fungal wheat pathogen Mycosphaerella graminicola reveals dispensome structure, chromosome plasticity, and stealth pathogenesis.</title>
        <authorList>
            <person name="Goodwin S.B."/>
            <person name="Ben M'barek S."/>
            <person name="Dhillon B."/>
            <person name="Wittenberg A.H.J."/>
            <person name="Crane C.F."/>
            <person name="Hane J.K."/>
            <person name="Foster A.J."/>
            <person name="Van der Lee T.A.J."/>
            <person name="Grimwood J."/>
            <person name="Aerts A."/>
            <person name="Antoniw J."/>
            <person name="Bailey A."/>
            <person name="Bluhm B."/>
            <person name="Bowler J."/>
            <person name="Bristow J."/>
            <person name="van der Burgt A."/>
            <person name="Canto-Canche B."/>
            <person name="Churchill A.C.L."/>
            <person name="Conde-Ferraez L."/>
            <person name="Cools H.J."/>
            <person name="Coutinho P.M."/>
            <person name="Csukai M."/>
            <person name="Dehal P."/>
            <person name="De Wit P."/>
            <person name="Donzelli B."/>
            <person name="van de Geest H.C."/>
            <person name="van Ham R.C.H.J."/>
            <person name="Hammond-Kosack K.E."/>
            <person name="Henrissat B."/>
            <person name="Kilian A."/>
            <person name="Kobayashi A.K."/>
            <person name="Koopmann E."/>
            <person name="Kourmpetis Y."/>
            <person name="Kuzniar A."/>
            <person name="Lindquist E."/>
            <person name="Lombard V."/>
            <person name="Maliepaard C."/>
            <person name="Martins N."/>
            <person name="Mehrabi R."/>
            <person name="Nap J.P.H."/>
            <person name="Ponomarenko A."/>
            <person name="Rudd J.J."/>
            <person name="Salamov A."/>
            <person name="Schmutz J."/>
            <person name="Schouten H.J."/>
            <person name="Shapiro H."/>
            <person name="Stergiopoulos I."/>
            <person name="Torriani S.F.F."/>
            <person name="Tu H."/>
            <person name="de Vries R.P."/>
            <person name="Waalwijk C."/>
            <person name="Ware S.B."/>
            <person name="Wiebenga A."/>
            <person name="Zwiers L.-H."/>
            <person name="Oliver R.P."/>
            <person name="Grigoriev I.V."/>
            <person name="Kema G.H.J."/>
        </authorList>
    </citation>
    <scope>NUCLEOTIDE SEQUENCE [LARGE SCALE GENOMIC DNA]</scope>
    <source>
        <strain evidence="3">CBS 115943 / IPO323</strain>
    </source>
</reference>
<sequence>MKLSINFICLMAATFFAGQVSAQCKPRGFCCGGDPAEVCGSCCSGLFCSGGSCIS</sequence>